<gene>
    <name evidence="2" type="ORF">K470DRAFT_270609</name>
</gene>
<dbReference type="EMBL" id="MU005980">
    <property type="protein sequence ID" value="KAF2860558.1"/>
    <property type="molecule type" value="Genomic_DNA"/>
</dbReference>
<dbReference type="OrthoDB" id="6359943at2759"/>
<protein>
    <submittedName>
        <fullName evidence="2">Uncharacterized protein</fullName>
    </submittedName>
</protein>
<proteinExistence type="predicted"/>
<evidence type="ECO:0000313" key="3">
    <source>
        <dbReference type="Proteomes" id="UP000799421"/>
    </source>
</evidence>
<keyword evidence="3" id="KW-1185">Reference proteome</keyword>
<feature type="compositionally biased region" description="Basic and acidic residues" evidence="1">
    <location>
        <begin position="113"/>
        <end position="122"/>
    </location>
</feature>
<evidence type="ECO:0000256" key="1">
    <source>
        <dbReference type="SAM" id="MobiDB-lite"/>
    </source>
</evidence>
<evidence type="ECO:0000313" key="2">
    <source>
        <dbReference type="EMBL" id="KAF2860558.1"/>
    </source>
</evidence>
<reference evidence="2" key="1">
    <citation type="journal article" date="2020" name="Stud. Mycol.">
        <title>101 Dothideomycetes genomes: a test case for predicting lifestyles and emergence of pathogens.</title>
        <authorList>
            <person name="Haridas S."/>
            <person name="Albert R."/>
            <person name="Binder M."/>
            <person name="Bloem J."/>
            <person name="Labutti K."/>
            <person name="Salamov A."/>
            <person name="Andreopoulos B."/>
            <person name="Baker S."/>
            <person name="Barry K."/>
            <person name="Bills G."/>
            <person name="Bluhm B."/>
            <person name="Cannon C."/>
            <person name="Castanera R."/>
            <person name="Culley D."/>
            <person name="Daum C."/>
            <person name="Ezra D."/>
            <person name="Gonzalez J."/>
            <person name="Henrissat B."/>
            <person name="Kuo A."/>
            <person name="Liang C."/>
            <person name="Lipzen A."/>
            <person name="Lutzoni F."/>
            <person name="Magnuson J."/>
            <person name="Mondo S."/>
            <person name="Nolan M."/>
            <person name="Ohm R."/>
            <person name="Pangilinan J."/>
            <person name="Park H.-J."/>
            <person name="Ramirez L."/>
            <person name="Alfaro M."/>
            <person name="Sun H."/>
            <person name="Tritt A."/>
            <person name="Yoshinaga Y."/>
            <person name="Zwiers L.-H."/>
            <person name="Turgeon B."/>
            <person name="Goodwin S."/>
            <person name="Spatafora J."/>
            <person name="Crous P."/>
            <person name="Grigoriev I."/>
        </authorList>
    </citation>
    <scope>NUCLEOTIDE SEQUENCE</scope>
    <source>
        <strain evidence="2">CBS 480.64</strain>
    </source>
</reference>
<dbReference type="Proteomes" id="UP000799421">
    <property type="component" value="Unassembled WGS sequence"/>
</dbReference>
<organism evidence="2 3">
    <name type="scientific">Piedraia hortae CBS 480.64</name>
    <dbReference type="NCBI Taxonomy" id="1314780"/>
    <lineage>
        <taxon>Eukaryota</taxon>
        <taxon>Fungi</taxon>
        <taxon>Dikarya</taxon>
        <taxon>Ascomycota</taxon>
        <taxon>Pezizomycotina</taxon>
        <taxon>Dothideomycetes</taxon>
        <taxon>Dothideomycetidae</taxon>
        <taxon>Capnodiales</taxon>
        <taxon>Piedraiaceae</taxon>
        <taxon>Piedraia</taxon>
    </lineage>
</organism>
<accession>A0A6A7C1I5</accession>
<sequence length="122" mass="14045">MPTRFENHCGSDINPDLSEYMHVYVPIYIHFDIKPLLVLLDEGIHYAHLSLEQLQYIHDTRDYRGLPILPERIINSALRQQFTFCQKVLSVKSSDTELGIQLTQANPLTPDAEAEKNQPRLG</sequence>
<dbReference type="AlphaFoldDB" id="A0A6A7C1I5"/>
<name>A0A6A7C1I5_9PEZI</name>
<feature type="region of interest" description="Disordered" evidence="1">
    <location>
        <begin position="102"/>
        <end position="122"/>
    </location>
</feature>